<accession>A0A2K8KN70</accession>
<protein>
    <submittedName>
        <fullName evidence="2">Regulatory P domain protein of the subtilisin-like proprotein convertase</fullName>
    </submittedName>
</protein>
<dbReference type="OrthoDB" id="6194388at2"/>
<dbReference type="AlphaFoldDB" id="A0A2K8KN70"/>
<reference evidence="2 3" key="1">
    <citation type="journal article" date="2017" name="Environ. Microbiol.">
        <title>Genomic and physiological analyses of 'Reinekea forsetii' reveal a versatile opportunistic lifestyle during spring algae blooms.</title>
        <authorList>
            <person name="Avci B."/>
            <person name="Hahnke R.L."/>
            <person name="Chafee M."/>
            <person name="Fischer T."/>
            <person name="Gruber-Vodicka H."/>
            <person name="Tegetmeyer H.E."/>
            <person name="Harder J."/>
            <person name="Fuchs B.M."/>
            <person name="Amann R.I."/>
            <person name="Teeling H."/>
        </authorList>
    </citation>
    <scope>NUCLEOTIDE SEQUENCE [LARGE SCALE GENOMIC DNA]</scope>
    <source>
        <strain evidence="2 3">Hel1_31_D35</strain>
    </source>
</reference>
<name>A0A2K8KN70_9GAMM</name>
<keyword evidence="3" id="KW-1185">Reference proteome</keyword>
<dbReference type="EMBL" id="CP011797">
    <property type="protein sequence ID" value="ATX76267.1"/>
    <property type="molecule type" value="Genomic_DNA"/>
</dbReference>
<feature type="domain" description="GEVED" evidence="1">
    <location>
        <begin position="204"/>
        <end position="278"/>
    </location>
</feature>
<dbReference type="Pfam" id="PF20009">
    <property type="entry name" value="GEVED"/>
    <property type="match status" value="1"/>
</dbReference>
<evidence type="ECO:0000313" key="2">
    <source>
        <dbReference type="EMBL" id="ATX76267.1"/>
    </source>
</evidence>
<gene>
    <name evidence="2" type="ORF">REIFOR_01118</name>
</gene>
<organism evidence="2 3">
    <name type="scientific">Reinekea forsetii</name>
    <dbReference type="NCBI Taxonomy" id="1336806"/>
    <lineage>
        <taxon>Bacteria</taxon>
        <taxon>Pseudomonadati</taxon>
        <taxon>Pseudomonadota</taxon>
        <taxon>Gammaproteobacteria</taxon>
        <taxon>Oceanospirillales</taxon>
        <taxon>Saccharospirillaceae</taxon>
        <taxon>Reinekea</taxon>
    </lineage>
</organism>
<dbReference type="InterPro" id="IPR045474">
    <property type="entry name" value="GEVED"/>
</dbReference>
<sequence>MIKKIISLIVSCLVLVLGNAAYGSEYPNYGIWNDQLTPTEALGRFQWLEKCYNGLLIETWERMYGATIPRSQAEKISDLKNHWLYTQNGLRADAQYPTFGDFKHENPSQWQAGLSSQQGCKTIPQGYSMIGLLTSIDIRTYCPISSNGSRNLSIKSVRLGGYTNSSGATNYSKFSGHIMPVNRGDTLRLVLTEAQFHPRLKGTWHAFVDWNRNGILNDSDEMVISNIVAEADEVSINLVIPQDADTGYTRLRVTDDYAGGSDNPCVNIRYGEVEDHTLKIN</sequence>
<dbReference type="RefSeq" id="WP_100256619.1">
    <property type="nucleotide sequence ID" value="NZ_CP011797.1"/>
</dbReference>
<dbReference type="KEGG" id="rfo:REIFOR_01118"/>
<evidence type="ECO:0000259" key="1">
    <source>
        <dbReference type="Pfam" id="PF20009"/>
    </source>
</evidence>
<proteinExistence type="predicted"/>
<evidence type="ECO:0000313" key="3">
    <source>
        <dbReference type="Proteomes" id="UP000229757"/>
    </source>
</evidence>
<dbReference type="Proteomes" id="UP000229757">
    <property type="component" value="Chromosome"/>
</dbReference>